<dbReference type="Gene3D" id="3.30.300.30">
    <property type="match status" value="1"/>
</dbReference>
<dbReference type="Gene3D" id="3.40.50.1110">
    <property type="entry name" value="SGNH hydrolase"/>
    <property type="match status" value="1"/>
</dbReference>
<dbReference type="InterPro" id="IPR001242">
    <property type="entry name" value="Condensation_dom"/>
</dbReference>
<dbReference type="InterPro" id="IPR036736">
    <property type="entry name" value="ACP-like_sf"/>
</dbReference>
<evidence type="ECO:0000259" key="5">
    <source>
        <dbReference type="PROSITE" id="PS50075"/>
    </source>
</evidence>
<dbReference type="InterPro" id="IPR010037">
    <property type="entry name" value="FkbH_domain"/>
</dbReference>
<dbReference type="InterPro" id="IPR020845">
    <property type="entry name" value="AMP-binding_CS"/>
</dbReference>
<dbReference type="CDD" id="cd05930">
    <property type="entry name" value="A_NRPS"/>
    <property type="match status" value="1"/>
</dbReference>
<dbReference type="Gene3D" id="3.40.50.12780">
    <property type="entry name" value="N-terminal domain of ligase-like"/>
    <property type="match status" value="1"/>
</dbReference>
<name>A0ABQ0C6E8_9PROT</name>
<dbReference type="InterPro" id="IPR009081">
    <property type="entry name" value="PP-bd_ACP"/>
</dbReference>
<gene>
    <name evidence="6" type="primary">dltA_1</name>
    <name evidence="6" type="ORF">SIID45300_00774</name>
</gene>
<proteinExistence type="predicted"/>
<dbReference type="SUPFAM" id="SSF56801">
    <property type="entry name" value="Acetyl-CoA synthetase-like"/>
    <property type="match status" value="1"/>
</dbReference>
<dbReference type="RefSeq" id="WP_420904174.1">
    <property type="nucleotide sequence ID" value="NZ_BAAFGK010000002.1"/>
</dbReference>
<dbReference type="Gene3D" id="3.40.50.1000">
    <property type="entry name" value="HAD superfamily/HAD-like"/>
    <property type="match status" value="1"/>
</dbReference>
<dbReference type="InterPro" id="IPR020806">
    <property type="entry name" value="PKS_PP-bd"/>
</dbReference>
<dbReference type="NCBIfam" id="TIGR01681">
    <property type="entry name" value="HAD-SF-IIIC"/>
    <property type="match status" value="1"/>
</dbReference>
<accession>A0ABQ0C6E8</accession>
<dbReference type="PROSITE" id="PS50075">
    <property type="entry name" value="CARRIER"/>
    <property type="match status" value="2"/>
</dbReference>
<protein>
    <submittedName>
        <fullName evidence="6">D-alanine--D-alanyl carrier protein ligase</fullName>
        <ecNumber evidence="6">6.2.1.54</ecNumber>
    </submittedName>
</protein>
<evidence type="ECO:0000256" key="2">
    <source>
        <dbReference type="ARBA" id="ARBA00022450"/>
    </source>
</evidence>
<dbReference type="CDD" id="cd19543">
    <property type="entry name" value="DCL_NRPS"/>
    <property type="match status" value="1"/>
</dbReference>
<sequence>MKKEEILKILALTPMQEGMLFHALHDQDSNPYFEQCRFRLRGDLDPARFEAAWNQVLARHDILRARFVHKSVAQPRQVILKTQKLEFLLEDLTSFSPEAREKTIRDHMEADWRRGFDLTRDGLMRMALFRLDADGFEVLHSFHHIILDGWSVGILHEEALALYAGLLTGQPPRLPAPVSFARYLEWLERVDQAASARFWKMRLTGYTGRVALPDCHPAPEAPFDPEERHYALPAERFTRLKQLAARCRVTLNTVIQTAWGTLLALHNHTRDVVFIATVSGRPPEIPNVERMVGLFINAVPVRVRGAATLPFKNLLRQVGDDGLASQEHHHHSLAEIQAATPLRDAPLDHILVFENYAAAELSHFALDDGRGGQLVVEGYKQSDHSNYPLTVQFVPGESLGITMILNRAAIAPERVDRLVAELWAILEQVSADETIPFGAIALPGVPTLDAAPAASPETLAPPADPHAITLAIAATFTAEPLAPHIRWWGRAFGLPIEPRFAGYNQVFQELLDPRSLLSTHAGPALLLVRFEDWIRDLTGSGIDACRAHLDSYFDRLLGALNGRVNPAPLWIGLLPRASAIPEMPEALPLIAGLHDRLRAWLAAHPTLKPLPLDETLAAREAIAEIFDPSQERIGHIPFTDEHLAAMGAAIARRVHALKASPFKVIALDCDNTLWQGICGEGGSAGVVVTPGHAALQRFMLERLNEGFLLVLNSKNNPEDVWEVFANYPEMVLKREHIVTERINWRPKSENLRAMARELNLGSDSFLFLDDSGVECAEMMRNAPEVLTLRLPEDPDDLPLFLSLIWAFDRHQVTAEDQKRAAMYMEEVKRRQHQEQTGSLEDFLKTLEIKVYLEPIRPEHLARVSQLTQRTNQFNLSTIRRSETEIAALLEQPAWSGWCVHVTDRFGDYGLVGVVLAERQAGCLHLDTFLLSCRVLGRGVERAILSALRHHGLEQGLNTLEATFRPSAKNAPVREFLSTDSLLHPLRESPEEVVFGAPLANLPETPTHATLFLAAPPTQAPAAPKPASAPTGQPAPASVARPATRATGRPVRTLDWDPGATPENRLKHQAHYLPLIHATGEKKQALPVDEPIRRERLTAPFAPPRGAEERAMAKLWEEILGTGDPGRHDSFFELGGHSLKAVRLVARIQKQFNVAVSLTEIFAHPTIATLTALIRRRATTDLDPIPLLPEQPDYPVSPAQLRLWILQQMESAAIAYNTTSWFDFRGHLDGEILADALDAVARRHETLRTTFVQDSEGGEPFVLPRQKIHPEPLTRLMRVDLSDRPDPEAAARALALEEARTPFDLATGPLYRIGLLRLAPERHLLLLNMHHIISDGWSLEILQNETITLYSARMAGQSAALPPLPIHYKEFAAHQNARLAGSEAEAARRYWLEKIDTTEPPLHLPTDFPRPPVQTFQGRIHIHDFAPEQRERLLQLGATHQATLFMVLTALVKGLIWRHAGVRDPRAVIVGTPVAGRDRPELEEQIGLYLNTLALHDTIDPAEGFSTLLGKVRTSVTEAFTHQFYPFDRLIEELNPERDMSRSPLFDIMVVMQDAMPERPQPDGLTISAYEVDAQISRFDLVFDLFERDDALRLAVTYNTDLFRPGRIERLVGQLNEMIRQVAAHPEMPIGRVPILPEAERKLLDSFNQRTTPCPRTTLVALFAAQVAATPEAIAIVEECGVCIDYRMLDAWSDRIAAHLLAEGLASEEIVPLLVDRCAAFYAGLLGIMKAGGAVLPIDVATPGARLDFMLQDCGARRLLVERSFENPPLPLLAVESSRNGEPVAVARPPRAPNNLAYVIYTSGSTGQPKGVLVEHGGFVNMTLAQIRAFEVVAGDRVAQFASPSFDASLSEIFMALLSGAALVPVCLATIHDPARLLNHFQTTGVNVATLPPVYLHSLCAGGDPPAILALKTLITAGEPPILEDALRLAGRMNYFNAYGPTETSVCASMQRVFPDPARYPHGQIPIGPPLENLTIHLVDGSGELAPVGVPGEIRVAGIGVARGYLNRPELTAERFGIQDGQTVEKNYATGDLGRWLEDGSLELLGRGDDQVKIRGNRVEPGEVVHQLLQHPLVEEAAVLVERNGDGNAELVAFVTPATLAAESPRAWLEPRLPAYMIPNRWVTLEKLPLSINGKVDRQALRRLAREACRESGVITPPATPLERRIAGVWQRILGRELIGITEDFFTLGGDSIKAIQVVAALRDLGVETKDLFLYPSIAALARAIGTRAPTPTTDPASERPVTGVLPLTAIQAWFFQDYPIDHHHFNHGEYLFFDTPLDERALLASLTAVQRHHDMLRACFRVDDNRIVQTIQDVDLPVDFERIDLRGMDGVDARVDQLTKSLQSGINLSSGPLFKTRLFRLDGEERLLFVIHHLIIDAVSWRFLLDDILRGYEQVVAGQAIVLPPKGGSFQRWAFGIDEYSRSAALLAELNHWRAVDELPTPPIPGFIEPDPTYGVEIVDENITLTVDQTEALLAVTRRAGAEFRMIDVLLASLAHSLRELTQTTRTPIMLESHGREPLVAGLDISRTVGWFTSVFPFVPSCEAGTSPLDLCRNQREALAKIPHQGIGYGILRYLTPGVTLSQKPRISFNFLGEYRLDGGALTEKVRGDLAPHRASDRASALYDLMFNAIVEGGQLQIFVAHDIRAFPPATIRALLDPMRSFLLNLVQSTHAGLAPLS</sequence>
<dbReference type="InterPro" id="IPR006162">
    <property type="entry name" value="Ppantetheine_attach_site"/>
</dbReference>
<dbReference type="NCBIfam" id="TIGR01733">
    <property type="entry name" value="AA-adenyl-dom"/>
    <property type="match status" value="1"/>
</dbReference>
<evidence type="ECO:0000256" key="4">
    <source>
        <dbReference type="SAM" id="MobiDB-lite"/>
    </source>
</evidence>
<dbReference type="InterPro" id="IPR036514">
    <property type="entry name" value="SGNH_hydro_sf"/>
</dbReference>
<feature type="compositionally biased region" description="Low complexity" evidence="4">
    <location>
        <begin position="1017"/>
        <end position="1029"/>
    </location>
</feature>
<evidence type="ECO:0000313" key="6">
    <source>
        <dbReference type="EMBL" id="GAB0056466.1"/>
    </source>
</evidence>
<dbReference type="InterPro" id="IPR042099">
    <property type="entry name" value="ANL_N_sf"/>
</dbReference>
<dbReference type="PROSITE" id="PS00012">
    <property type="entry name" value="PHOSPHOPANTETHEINE"/>
    <property type="match status" value="2"/>
</dbReference>
<feature type="domain" description="Carrier" evidence="5">
    <location>
        <begin position="1102"/>
        <end position="1177"/>
    </location>
</feature>
<dbReference type="EMBL" id="BAAFGK010000002">
    <property type="protein sequence ID" value="GAB0056466.1"/>
    <property type="molecule type" value="Genomic_DNA"/>
</dbReference>
<dbReference type="InterPro" id="IPR045851">
    <property type="entry name" value="AMP-bd_C_sf"/>
</dbReference>
<evidence type="ECO:0000256" key="1">
    <source>
        <dbReference type="ARBA" id="ARBA00001957"/>
    </source>
</evidence>
<dbReference type="InterPro" id="IPR016181">
    <property type="entry name" value="Acyl_CoA_acyltransferase"/>
</dbReference>
<feature type="region of interest" description="Disordered" evidence="4">
    <location>
        <begin position="1017"/>
        <end position="1062"/>
    </location>
</feature>
<dbReference type="PROSITE" id="PS00455">
    <property type="entry name" value="AMP_BINDING"/>
    <property type="match status" value="1"/>
</dbReference>
<evidence type="ECO:0000313" key="7">
    <source>
        <dbReference type="Proteomes" id="UP001628193"/>
    </source>
</evidence>
<comment type="caution">
    <text evidence="6">The sequence shown here is derived from an EMBL/GenBank/DDBJ whole genome shotgun (WGS) entry which is preliminary data.</text>
</comment>
<keyword evidence="7" id="KW-1185">Reference proteome</keyword>
<dbReference type="InterPro" id="IPR023213">
    <property type="entry name" value="CAT-like_dom_sf"/>
</dbReference>
<dbReference type="Gene3D" id="3.30.559.10">
    <property type="entry name" value="Chloramphenicol acetyltransferase-like domain"/>
    <property type="match status" value="3"/>
</dbReference>
<dbReference type="Pfam" id="PF00668">
    <property type="entry name" value="Condensation"/>
    <property type="match status" value="3"/>
</dbReference>
<dbReference type="SUPFAM" id="SSF47336">
    <property type="entry name" value="ACP-like"/>
    <property type="match status" value="2"/>
</dbReference>
<dbReference type="Pfam" id="PF13193">
    <property type="entry name" value="AMP-binding_C"/>
    <property type="match status" value="1"/>
</dbReference>
<dbReference type="GO" id="GO:0016874">
    <property type="term" value="F:ligase activity"/>
    <property type="evidence" value="ECO:0007669"/>
    <property type="project" value="UniProtKB-KW"/>
</dbReference>
<evidence type="ECO:0000256" key="3">
    <source>
        <dbReference type="ARBA" id="ARBA00022553"/>
    </source>
</evidence>
<reference evidence="6 7" key="1">
    <citation type="submission" date="2024-09" db="EMBL/GenBank/DDBJ databases">
        <title>Draft genome sequence of Candidatus Magnetaquicoccaceae bacterium FCR-1.</title>
        <authorList>
            <person name="Shimoshige H."/>
            <person name="Shimamura S."/>
            <person name="Taoka A."/>
            <person name="Kobayashi H."/>
            <person name="Maekawa T."/>
        </authorList>
    </citation>
    <scope>NUCLEOTIDE SEQUENCE [LARGE SCALE GENOMIC DNA]</scope>
    <source>
        <strain evidence="6 7">FCR-1</strain>
    </source>
</reference>
<feature type="domain" description="Carrier" evidence="5">
    <location>
        <begin position="2156"/>
        <end position="2228"/>
    </location>
</feature>
<dbReference type="PANTHER" id="PTHR45527">
    <property type="entry name" value="NONRIBOSOMAL PEPTIDE SYNTHETASE"/>
    <property type="match status" value="1"/>
</dbReference>
<dbReference type="InterPro" id="IPR010033">
    <property type="entry name" value="HAD_SF_ppase_IIIC"/>
</dbReference>
<dbReference type="SMART" id="SM00823">
    <property type="entry name" value="PKS_PP"/>
    <property type="match status" value="2"/>
</dbReference>
<dbReference type="CDD" id="cd19531">
    <property type="entry name" value="LCL_NRPS-like"/>
    <property type="match status" value="1"/>
</dbReference>
<dbReference type="InterPro" id="IPR000873">
    <property type="entry name" value="AMP-dep_synth/lig_dom"/>
</dbReference>
<dbReference type="NCBIfam" id="TIGR01686">
    <property type="entry name" value="FkbH"/>
    <property type="match status" value="1"/>
</dbReference>
<dbReference type="SUPFAM" id="SSF55729">
    <property type="entry name" value="Acyl-CoA N-acyltransferases (Nat)"/>
    <property type="match status" value="1"/>
</dbReference>
<dbReference type="Gene3D" id="1.10.1200.10">
    <property type="entry name" value="ACP-like"/>
    <property type="match status" value="2"/>
</dbReference>
<dbReference type="PANTHER" id="PTHR45527:SF1">
    <property type="entry name" value="FATTY ACID SYNTHASE"/>
    <property type="match status" value="1"/>
</dbReference>
<dbReference type="InterPro" id="IPR036412">
    <property type="entry name" value="HAD-like_sf"/>
</dbReference>
<dbReference type="InterPro" id="IPR023214">
    <property type="entry name" value="HAD_sf"/>
</dbReference>
<dbReference type="Pfam" id="PF00550">
    <property type="entry name" value="PP-binding"/>
    <property type="match status" value="2"/>
</dbReference>
<keyword evidence="2" id="KW-0596">Phosphopantetheine</keyword>
<organism evidence="6 7">
    <name type="scientific">Candidatus Magnetaquiglobus chichijimensis</name>
    <dbReference type="NCBI Taxonomy" id="3141448"/>
    <lineage>
        <taxon>Bacteria</taxon>
        <taxon>Pseudomonadati</taxon>
        <taxon>Pseudomonadota</taxon>
        <taxon>Magnetococcia</taxon>
        <taxon>Magnetococcales</taxon>
        <taxon>Candidatus Magnetaquicoccaceae</taxon>
        <taxon>Candidatus Magnetaquiglobus</taxon>
    </lineage>
</organism>
<dbReference type="Pfam" id="PF00501">
    <property type="entry name" value="AMP-binding"/>
    <property type="match status" value="1"/>
</dbReference>
<dbReference type="Gene3D" id="3.30.559.30">
    <property type="entry name" value="Nonribosomal peptide synthetase, condensation domain"/>
    <property type="match status" value="3"/>
</dbReference>
<comment type="cofactor">
    <cofactor evidence="1">
        <name>pantetheine 4'-phosphate</name>
        <dbReference type="ChEBI" id="CHEBI:47942"/>
    </cofactor>
</comment>
<dbReference type="SUPFAM" id="SSF56784">
    <property type="entry name" value="HAD-like"/>
    <property type="match status" value="1"/>
</dbReference>
<dbReference type="InterPro" id="IPR010071">
    <property type="entry name" value="AA_adenyl_dom"/>
</dbReference>
<dbReference type="SUPFAM" id="SSF52777">
    <property type="entry name" value="CoA-dependent acyltransferases"/>
    <property type="match status" value="6"/>
</dbReference>
<dbReference type="EC" id="6.2.1.54" evidence="6"/>
<keyword evidence="6" id="KW-0436">Ligase</keyword>
<dbReference type="InterPro" id="IPR025110">
    <property type="entry name" value="AMP-bd_C"/>
</dbReference>
<dbReference type="Proteomes" id="UP001628193">
    <property type="component" value="Unassembled WGS sequence"/>
</dbReference>
<keyword evidence="3" id="KW-0597">Phosphoprotein</keyword>